<dbReference type="PRINTS" id="PR00313">
    <property type="entry name" value="CABNDNGRPT"/>
</dbReference>
<dbReference type="InterPro" id="IPR001343">
    <property type="entry name" value="Hemolysn_Ca-bd"/>
</dbReference>
<feature type="non-terminal residue" evidence="1">
    <location>
        <position position="1"/>
    </location>
</feature>
<keyword evidence="2" id="KW-1185">Reference proteome</keyword>
<dbReference type="SUPFAM" id="SSF51120">
    <property type="entry name" value="beta-Roll"/>
    <property type="match status" value="1"/>
</dbReference>
<proteinExistence type="predicted"/>
<dbReference type="Proteomes" id="UP000627446">
    <property type="component" value="Unassembled WGS sequence"/>
</dbReference>
<dbReference type="Gene3D" id="2.150.10.10">
    <property type="entry name" value="Serralysin-like metalloprotease, C-terminal"/>
    <property type="match status" value="1"/>
</dbReference>
<dbReference type="PROSITE" id="PS00330">
    <property type="entry name" value="HEMOLYSIN_CALCIUM"/>
    <property type="match status" value="2"/>
</dbReference>
<evidence type="ECO:0000313" key="2">
    <source>
        <dbReference type="Proteomes" id="UP000627446"/>
    </source>
</evidence>
<sequence length="1295" mass="129867">VEAADASAQNLAPITGSFAVSDLDIGDTLTASVVGSPVVQLNGVNYTLPVGATSLTAAGAFSITPTTQTSNGGAGTAIAYTYDPAAANLDFLRAGQSLTITYQVKVNDGTVDSAVQDVTFTITGANDAPVLTDTTNPIAIVEAADASAQNLAPITGSFAVSDLDIGDTLTASVVGSPVVQLNGVNYTLPAGATALTAAGAFSITPTTQTSNGGAGTAIAYTYDPVAANLDFLRAGQSLTITYQVKVNDGTADSAVQDVTFTITGANDAPVLSDTTNPAAVVELANASAQNLAAITGSFAVSDLDIGDTLTASVVGSPVVQLNGVNYTLPAGATALTAAGALTLTNGTSNGGSTSIGYTYDPAAANLDFLRAGQSLTITYQVKVNDGTADSAVQDVTFTITGANDAPVLTDTTNPTAVVELANASAQNLAAITGSFAVSDADVGDTLTASVVGSPVVQLNGVNYTLPAGATALTAAGAFSITPTTQTSNGGAGTAIAYTYDPAAANLDFLRAGQSLTITYQVKVNDGTADSAVQDVTFTITGANDAPVLTDTTNPTAIVEAADASAQNLTAINGSFAVSDADVGDTLTASVVGSPVVQLNGANYTLPAGAASLIAAGAFSITPTTQTSNGGAGTAIAYTYDPAAANLDFLRAGESLTITYQVKINDGTADSSIQDVTFTITGTNDSPVVTNQSANVSEEGLAGAIADTTGSPDTTNNVTVSGTMVSTDLDGPASTWTFTSAPTGITSNGVAVVWTLVGQTYTGKAGTVDVATISLTSTGAYTFTLKAPIDHAAAGEDLRALNFGVSANDGSASGAGTLTINVEDDSPVAPAASNNIYIGVDALSVNTLKAGFINAVLDNGTSITATEGTPADTDALGEVLTWGTGGTPSGYTLVDSTSFTSATGTPVVLNQLFKVGTFTHNNFPISGSPLNYTDLTVSFNAVINGISTNVPFTIRLDHTETPNTSTPTDDASRDIITLPSSASTINIAGQNYVVNLNGFQDSSGNLVTQIYTREQQASSFGIFASITTSEPLPTASGNVFAQGGADGLNASGVVWSGTSTYGTFVGNSDGTYTFTMNEATRGAITTGQQLTATFNYTVTDKDGDTSTNSLTLNLSGHQNLEGTSGANTLTGSDSVSDIIYGYAGNDTIDGKAGNDVLIGGQGSDSLTGGTGADTFKWALNDNGTNAAQAVDTISDFATGTFASGGDRLDLRDLLSGESAATLDKFVHFSWNGTNTTAFISTTGAFTAGHSVGGAFADVTSNSVQQIVFSGVNLTSGFTSDLQVINDLISKGKLITD</sequence>
<protein>
    <submittedName>
        <fullName evidence="1">Choice-of-anchor K domain-containing protein</fullName>
    </submittedName>
</protein>
<dbReference type="NCBIfam" id="TIGR01965">
    <property type="entry name" value="VCBS_repeat"/>
    <property type="match status" value="6"/>
</dbReference>
<organism evidence="1 2">
    <name type="scientific">Undibacterium nitidum</name>
    <dbReference type="NCBI Taxonomy" id="2762298"/>
    <lineage>
        <taxon>Bacteria</taxon>
        <taxon>Pseudomonadati</taxon>
        <taxon>Pseudomonadota</taxon>
        <taxon>Betaproteobacteria</taxon>
        <taxon>Burkholderiales</taxon>
        <taxon>Oxalobacteraceae</taxon>
        <taxon>Undibacterium</taxon>
    </lineage>
</organism>
<dbReference type="InterPro" id="IPR011049">
    <property type="entry name" value="Serralysin-like_metalloprot_C"/>
</dbReference>
<dbReference type="NCBIfam" id="NF038131">
    <property type="entry name" value="choice_anch_K"/>
    <property type="match status" value="1"/>
</dbReference>
<dbReference type="GO" id="GO:0005509">
    <property type="term" value="F:calcium ion binding"/>
    <property type="evidence" value="ECO:0007669"/>
    <property type="project" value="InterPro"/>
</dbReference>
<reference evidence="1" key="1">
    <citation type="submission" date="2020-08" db="EMBL/GenBank/DDBJ databases">
        <title>Novel species isolated from subtropical streams in China.</title>
        <authorList>
            <person name="Lu H."/>
        </authorList>
    </citation>
    <scope>NUCLEOTIDE SEQUENCE</scope>
    <source>
        <strain evidence="1">LX22W</strain>
    </source>
</reference>
<dbReference type="Pfam" id="PF00353">
    <property type="entry name" value="HemolysinCabind"/>
    <property type="match status" value="1"/>
</dbReference>
<name>A0A923HQD7_9BURK</name>
<dbReference type="InterPro" id="IPR010221">
    <property type="entry name" value="VCBS_dom"/>
</dbReference>
<dbReference type="InterPro" id="IPR018511">
    <property type="entry name" value="Hemolysin-typ_Ca-bd_CS"/>
</dbReference>
<dbReference type="EMBL" id="JACOFZ010000004">
    <property type="protein sequence ID" value="MBC3882023.1"/>
    <property type="molecule type" value="Genomic_DNA"/>
</dbReference>
<dbReference type="RefSeq" id="WP_186916647.1">
    <property type="nucleotide sequence ID" value="NZ_JACOFZ010000004.1"/>
</dbReference>
<dbReference type="InterPro" id="IPR019960">
    <property type="entry name" value="T1SS_VCA0849"/>
</dbReference>
<gene>
    <name evidence="1" type="ORF">H8K36_11590</name>
</gene>
<accession>A0A923HQD7</accession>
<comment type="caution">
    <text evidence="1">The sequence shown here is derived from an EMBL/GenBank/DDBJ whole genome shotgun (WGS) entry which is preliminary data.</text>
</comment>
<evidence type="ECO:0000313" key="1">
    <source>
        <dbReference type="EMBL" id="MBC3882023.1"/>
    </source>
</evidence>
<dbReference type="NCBIfam" id="TIGR03661">
    <property type="entry name" value="T1SS_VCA0849"/>
    <property type="match status" value="1"/>
</dbReference>
<dbReference type="InterPro" id="IPR047995">
    <property type="entry name" value="Choice_anch_K"/>
</dbReference>